<keyword evidence="2" id="KW-1185">Reference proteome</keyword>
<gene>
    <name evidence="1" type="ORF">ONZ52_08635</name>
</gene>
<sequence>MAFYDNDKEKVAKIAGISLRSLYRKLE</sequence>
<dbReference type="RefSeq" id="WP_265219371.1">
    <property type="nucleotide sequence ID" value="NZ_JAPEUL010000007.1"/>
</dbReference>
<organism evidence="1 2">
    <name type="scientific">Marinomonas rhodophyticola</name>
    <dbReference type="NCBI Taxonomy" id="2992803"/>
    <lineage>
        <taxon>Bacteria</taxon>
        <taxon>Pseudomonadati</taxon>
        <taxon>Pseudomonadota</taxon>
        <taxon>Gammaproteobacteria</taxon>
        <taxon>Oceanospirillales</taxon>
        <taxon>Oceanospirillaceae</taxon>
        <taxon>Marinomonas</taxon>
    </lineage>
</organism>
<evidence type="ECO:0008006" key="3">
    <source>
        <dbReference type="Google" id="ProtNLM"/>
    </source>
</evidence>
<dbReference type="Gene3D" id="1.10.10.60">
    <property type="entry name" value="Homeodomain-like"/>
    <property type="match status" value="1"/>
</dbReference>
<protein>
    <recommendedName>
        <fullName evidence="3">DNA binding HTH domain-containing protein</fullName>
    </recommendedName>
</protein>
<reference evidence="1" key="1">
    <citation type="submission" date="2022-11" db="EMBL/GenBank/DDBJ databases">
        <title>Marinomonas sp. nov., isolated from marine algae.</title>
        <authorList>
            <person name="Choi D.G."/>
            <person name="Kim J.M."/>
            <person name="Lee J.K."/>
            <person name="Baek J.H."/>
            <person name="Jeon C.O."/>
        </authorList>
    </citation>
    <scope>NUCLEOTIDE SEQUENCE</scope>
    <source>
        <strain evidence="1">KJ51-3</strain>
    </source>
</reference>
<dbReference type="Proteomes" id="UP001431181">
    <property type="component" value="Unassembled WGS sequence"/>
</dbReference>
<proteinExistence type="predicted"/>
<evidence type="ECO:0000313" key="1">
    <source>
        <dbReference type="EMBL" id="MCW4629023.1"/>
    </source>
</evidence>
<evidence type="ECO:0000313" key="2">
    <source>
        <dbReference type="Proteomes" id="UP001431181"/>
    </source>
</evidence>
<comment type="caution">
    <text evidence="1">The sequence shown here is derived from an EMBL/GenBank/DDBJ whole genome shotgun (WGS) entry which is preliminary data.</text>
</comment>
<accession>A0ABT3KEP9</accession>
<name>A0ABT3KEP9_9GAMM</name>
<dbReference type="EMBL" id="JAPEUL010000007">
    <property type="protein sequence ID" value="MCW4629023.1"/>
    <property type="molecule type" value="Genomic_DNA"/>
</dbReference>